<dbReference type="Gene3D" id="1.10.10.10">
    <property type="entry name" value="Winged helix-like DNA-binding domain superfamily/Winged helix DNA-binding domain"/>
    <property type="match status" value="1"/>
</dbReference>
<proteinExistence type="inferred from homology"/>
<keyword evidence="3" id="KW-1185">Reference proteome</keyword>
<evidence type="ECO:0000256" key="1">
    <source>
        <dbReference type="ARBA" id="ARBA00006479"/>
    </source>
</evidence>
<dbReference type="PANTHER" id="PTHR18964:SF149">
    <property type="entry name" value="BIFUNCTIONAL UDP-N-ACETYLGLUCOSAMINE 2-EPIMERASE_N-ACETYLMANNOSAMINE KINASE"/>
    <property type="match status" value="1"/>
</dbReference>
<comment type="similarity">
    <text evidence="1">Belongs to the ROK (NagC/XylR) family.</text>
</comment>
<gene>
    <name evidence="2" type="ORF">GCM10022262_15600</name>
</gene>
<dbReference type="Proteomes" id="UP001499841">
    <property type="component" value="Unassembled WGS sequence"/>
</dbReference>
<sequence length="365" mass="37065">MTRSTVSRLVDELIRAGIVAEHDPRGAGGPGRPAVPLTPAGGTIVGLGLQVNVDYMAGRVMDLTGAIVAEEHVAGDFESSDPAAVLSAAGDLTRDLVGRATASGARVARACLGLPGLVDTGNRRLLLAPNLGWHELTPADLMGPRLLPPGVELLVDNDANLAAYGVAHEAPGRVADSSTFLYVAGDIGVGAGIVVDGRVVRGQHGWAGEIGHVSIEPTGPQCHCGARGCLERYAGKHAVLEAAALPTSATPADLAAAAASGYGAPRVAVERAAWALGIALAGTVNVIDVGEIVLGAAFIPLVDLLRPGIEEQLRVRTLAGPWSSTTLRVAPADAAPAATGGAMRALEWVAREPAAWIDAVARTSA</sequence>
<comment type="caution">
    <text evidence="2">The sequence shown here is derived from an EMBL/GenBank/DDBJ whole genome shotgun (WGS) entry which is preliminary data.</text>
</comment>
<dbReference type="PANTHER" id="PTHR18964">
    <property type="entry name" value="ROK (REPRESSOR, ORF, KINASE) FAMILY"/>
    <property type="match status" value="1"/>
</dbReference>
<dbReference type="Pfam" id="PF00480">
    <property type="entry name" value="ROK"/>
    <property type="match status" value="1"/>
</dbReference>
<dbReference type="InterPro" id="IPR036388">
    <property type="entry name" value="WH-like_DNA-bd_sf"/>
</dbReference>
<dbReference type="EMBL" id="BAABBA010000006">
    <property type="protein sequence ID" value="GAA4287201.1"/>
    <property type="molecule type" value="Genomic_DNA"/>
</dbReference>
<name>A0ABP8ETD1_9MICO</name>
<dbReference type="InterPro" id="IPR000600">
    <property type="entry name" value="ROK"/>
</dbReference>
<dbReference type="InterPro" id="IPR043129">
    <property type="entry name" value="ATPase_NBD"/>
</dbReference>
<dbReference type="SUPFAM" id="SSF53067">
    <property type="entry name" value="Actin-like ATPase domain"/>
    <property type="match status" value="2"/>
</dbReference>
<organism evidence="2 3">
    <name type="scientific">Georgenia daeguensis</name>
    <dbReference type="NCBI Taxonomy" id="908355"/>
    <lineage>
        <taxon>Bacteria</taxon>
        <taxon>Bacillati</taxon>
        <taxon>Actinomycetota</taxon>
        <taxon>Actinomycetes</taxon>
        <taxon>Micrococcales</taxon>
        <taxon>Bogoriellaceae</taxon>
        <taxon>Georgenia</taxon>
    </lineage>
</organism>
<protein>
    <submittedName>
        <fullName evidence="2">ROK family transcriptional regulator</fullName>
    </submittedName>
</protein>
<evidence type="ECO:0000313" key="2">
    <source>
        <dbReference type="EMBL" id="GAA4287201.1"/>
    </source>
</evidence>
<dbReference type="Gene3D" id="3.30.420.40">
    <property type="match status" value="2"/>
</dbReference>
<reference evidence="3" key="1">
    <citation type="journal article" date="2019" name="Int. J. Syst. Evol. Microbiol.">
        <title>The Global Catalogue of Microorganisms (GCM) 10K type strain sequencing project: providing services to taxonomists for standard genome sequencing and annotation.</title>
        <authorList>
            <consortium name="The Broad Institute Genomics Platform"/>
            <consortium name="The Broad Institute Genome Sequencing Center for Infectious Disease"/>
            <person name="Wu L."/>
            <person name="Ma J."/>
        </authorList>
    </citation>
    <scope>NUCLEOTIDE SEQUENCE [LARGE SCALE GENOMIC DNA]</scope>
    <source>
        <strain evidence="3">JCM 17459</strain>
    </source>
</reference>
<evidence type="ECO:0000313" key="3">
    <source>
        <dbReference type="Proteomes" id="UP001499841"/>
    </source>
</evidence>
<accession>A0ABP8ETD1</accession>